<comment type="caution">
    <text evidence="3">The sequence shown here is derived from an EMBL/GenBank/DDBJ whole genome shotgun (WGS) entry which is preliminary data.</text>
</comment>
<evidence type="ECO:0000313" key="3">
    <source>
        <dbReference type="EMBL" id="KAK4535227.1"/>
    </source>
</evidence>
<evidence type="ECO:0000256" key="2">
    <source>
        <dbReference type="SAM" id="MobiDB-lite"/>
    </source>
</evidence>
<gene>
    <name evidence="3" type="ORF">CDCA_CDCA04G1252</name>
</gene>
<protein>
    <submittedName>
        <fullName evidence="3">Uncharacterized protein</fullName>
    </submittedName>
</protein>
<feature type="region of interest" description="Disordered" evidence="2">
    <location>
        <begin position="1"/>
        <end position="89"/>
    </location>
</feature>
<evidence type="ECO:0000256" key="1">
    <source>
        <dbReference type="SAM" id="Coils"/>
    </source>
</evidence>
<name>A0AAV9ISA9_CYACA</name>
<sequence>MAHEGEDATVEAVNGSRELLEESTLARDDLREAAAADGPSAAETTSSQRIVETAPSSLPARAPALDESEAITEEKQASVAESSRAGAEPVERLSLAELLRQEPATQEELEKLLAETKVAAAYAESERQRLEYEVHVLTKRVHALEQSSRGVHEAYEALKDRLVAQEEQLQRERKLRKSLEVKLRDIDGDWHV</sequence>
<keyword evidence="1" id="KW-0175">Coiled coil</keyword>
<dbReference type="Proteomes" id="UP001301350">
    <property type="component" value="Unassembled WGS sequence"/>
</dbReference>
<evidence type="ECO:0000313" key="4">
    <source>
        <dbReference type="Proteomes" id="UP001301350"/>
    </source>
</evidence>
<organism evidence="3 4">
    <name type="scientific">Cyanidium caldarium</name>
    <name type="common">Red alga</name>
    <dbReference type="NCBI Taxonomy" id="2771"/>
    <lineage>
        <taxon>Eukaryota</taxon>
        <taxon>Rhodophyta</taxon>
        <taxon>Bangiophyceae</taxon>
        <taxon>Cyanidiales</taxon>
        <taxon>Cyanidiaceae</taxon>
        <taxon>Cyanidium</taxon>
    </lineage>
</organism>
<feature type="coiled-coil region" evidence="1">
    <location>
        <begin position="95"/>
        <end position="182"/>
    </location>
</feature>
<proteinExistence type="predicted"/>
<feature type="compositionally biased region" description="Low complexity" evidence="2">
    <location>
        <begin position="54"/>
        <end position="65"/>
    </location>
</feature>
<reference evidence="3 4" key="1">
    <citation type="submission" date="2022-07" db="EMBL/GenBank/DDBJ databases">
        <title>Genome-wide signatures of adaptation to extreme environments.</title>
        <authorList>
            <person name="Cho C.H."/>
            <person name="Yoon H.S."/>
        </authorList>
    </citation>
    <scope>NUCLEOTIDE SEQUENCE [LARGE SCALE GENOMIC DNA]</scope>
    <source>
        <strain evidence="3 4">DBV 063 E5</strain>
    </source>
</reference>
<keyword evidence="4" id="KW-1185">Reference proteome</keyword>
<dbReference type="EMBL" id="JANCYW010000004">
    <property type="protein sequence ID" value="KAK4535227.1"/>
    <property type="molecule type" value="Genomic_DNA"/>
</dbReference>
<feature type="compositionally biased region" description="Basic and acidic residues" evidence="2">
    <location>
        <begin position="18"/>
        <end position="34"/>
    </location>
</feature>
<dbReference type="AlphaFoldDB" id="A0AAV9ISA9"/>
<accession>A0AAV9ISA9</accession>